<feature type="transmembrane region" description="Helical" evidence="1">
    <location>
        <begin position="261"/>
        <end position="277"/>
    </location>
</feature>
<dbReference type="EMBL" id="JBITLV010000006">
    <property type="protein sequence ID" value="MFI7589060.1"/>
    <property type="molecule type" value="Genomic_DNA"/>
</dbReference>
<feature type="transmembrane region" description="Helical" evidence="1">
    <location>
        <begin position="313"/>
        <end position="341"/>
    </location>
</feature>
<keyword evidence="1" id="KW-1133">Transmembrane helix</keyword>
<proteinExistence type="predicted"/>
<keyword evidence="1" id="KW-0812">Transmembrane</keyword>
<evidence type="ECO:0000313" key="3">
    <source>
        <dbReference type="Proteomes" id="UP001612915"/>
    </source>
</evidence>
<keyword evidence="1" id="KW-0472">Membrane</keyword>
<gene>
    <name evidence="2" type="ORF">ACIB24_18515</name>
</gene>
<feature type="transmembrane region" description="Helical" evidence="1">
    <location>
        <begin position="157"/>
        <end position="178"/>
    </location>
</feature>
<dbReference type="RefSeq" id="WP_398283381.1">
    <property type="nucleotide sequence ID" value="NZ_JBITLV010000006.1"/>
</dbReference>
<name>A0ABW8ARP4_9ACTN</name>
<feature type="transmembrane region" description="Helical" evidence="1">
    <location>
        <begin position="283"/>
        <end position="301"/>
    </location>
</feature>
<evidence type="ECO:0008006" key="4">
    <source>
        <dbReference type="Google" id="ProtNLM"/>
    </source>
</evidence>
<sequence length="378" mass="39722">MRSRPYLVALAALAGLGALVGWVSRDDGLPDFRLFAAAGHAILSGRWGQVYDDPTVQAGPFALLLAALCDRLGGVTFVCMVGIPLATLAAALATRLLRHGLRRPRSRGLELAAAAVTLAWESALGAVLGGHVAQGLIPMLWVGTGLAVLRRRPQLAGWLLALSTGFEVWGALGVPLLLLGTRRDAVRGLAVTTAGAVALYLPFTLAGPFRMFDYQWVVTPGSLPARVGLFGDGLPWWARCAQAALAVGAGALVVRFRRDWDAVWLAPLVVVAVRLALDPQAFTYYWTPLVALGLAGVLTAPSGSPPTRVVLPVLLVGWPFLPVADGWVGLLVVTMPIAAVLTRPGAPVTRAFQAGNDCHSSGRFRPVGVAHSGLRRSG</sequence>
<feature type="transmembrane region" description="Helical" evidence="1">
    <location>
        <begin position="72"/>
        <end position="97"/>
    </location>
</feature>
<dbReference type="Proteomes" id="UP001612915">
    <property type="component" value="Unassembled WGS sequence"/>
</dbReference>
<reference evidence="2 3" key="1">
    <citation type="submission" date="2024-10" db="EMBL/GenBank/DDBJ databases">
        <title>The Natural Products Discovery Center: Release of the First 8490 Sequenced Strains for Exploring Actinobacteria Biosynthetic Diversity.</title>
        <authorList>
            <person name="Kalkreuter E."/>
            <person name="Kautsar S.A."/>
            <person name="Yang D."/>
            <person name="Bader C.D."/>
            <person name="Teijaro C.N."/>
            <person name="Fluegel L."/>
            <person name="Davis C.M."/>
            <person name="Simpson J.R."/>
            <person name="Lauterbach L."/>
            <person name="Steele A.D."/>
            <person name="Gui C."/>
            <person name="Meng S."/>
            <person name="Li G."/>
            <person name="Viehrig K."/>
            <person name="Ye F."/>
            <person name="Su P."/>
            <person name="Kiefer A.F."/>
            <person name="Nichols A."/>
            <person name="Cepeda A.J."/>
            <person name="Yan W."/>
            <person name="Fan B."/>
            <person name="Jiang Y."/>
            <person name="Adhikari A."/>
            <person name="Zheng C.-J."/>
            <person name="Schuster L."/>
            <person name="Cowan T.M."/>
            <person name="Smanski M.J."/>
            <person name="Chevrette M.G."/>
            <person name="De Carvalho L.P.S."/>
            <person name="Shen B."/>
        </authorList>
    </citation>
    <scope>NUCLEOTIDE SEQUENCE [LARGE SCALE GENOMIC DNA]</scope>
    <source>
        <strain evidence="2 3">NPDC049639</strain>
    </source>
</reference>
<protein>
    <recommendedName>
        <fullName evidence="4">DUF2029 domain-containing protein</fullName>
    </recommendedName>
</protein>
<feature type="transmembrane region" description="Helical" evidence="1">
    <location>
        <begin position="185"/>
        <end position="203"/>
    </location>
</feature>
<organism evidence="2 3">
    <name type="scientific">Spongisporangium articulatum</name>
    <dbReference type="NCBI Taxonomy" id="3362603"/>
    <lineage>
        <taxon>Bacteria</taxon>
        <taxon>Bacillati</taxon>
        <taxon>Actinomycetota</taxon>
        <taxon>Actinomycetes</taxon>
        <taxon>Kineosporiales</taxon>
        <taxon>Kineosporiaceae</taxon>
        <taxon>Spongisporangium</taxon>
    </lineage>
</organism>
<evidence type="ECO:0000256" key="1">
    <source>
        <dbReference type="SAM" id="Phobius"/>
    </source>
</evidence>
<accession>A0ABW8ARP4</accession>
<evidence type="ECO:0000313" key="2">
    <source>
        <dbReference type="EMBL" id="MFI7589060.1"/>
    </source>
</evidence>
<comment type="caution">
    <text evidence="2">The sequence shown here is derived from an EMBL/GenBank/DDBJ whole genome shotgun (WGS) entry which is preliminary data.</text>
</comment>
<keyword evidence="3" id="KW-1185">Reference proteome</keyword>
<feature type="transmembrane region" description="Helical" evidence="1">
    <location>
        <begin position="109"/>
        <end position="137"/>
    </location>
</feature>